<dbReference type="InterPro" id="IPR036218">
    <property type="entry name" value="HIVI-bd_sf"/>
</dbReference>
<dbReference type="PROSITE" id="PS50812">
    <property type="entry name" value="PWWP"/>
    <property type="match status" value="1"/>
</dbReference>
<dbReference type="SUPFAM" id="SSF140576">
    <property type="entry name" value="HIV integrase-binding domain"/>
    <property type="match status" value="1"/>
</dbReference>
<protein>
    <submittedName>
        <fullName evidence="6">Putative lens epithelium-derived growth factor ledgf</fullName>
    </submittedName>
</protein>
<dbReference type="PANTHER" id="PTHR12550">
    <property type="entry name" value="HEPATOMA-DERIVED GROWTH FACTOR-RELATED"/>
    <property type="match status" value="1"/>
</dbReference>
<dbReference type="InterPro" id="IPR035441">
    <property type="entry name" value="TFIIS/LEDGF_dom_sf"/>
</dbReference>
<evidence type="ECO:0000256" key="3">
    <source>
        <dbReference type="ARBA" id="ARBA00023054"/>
    </source>
</evidence>
<dbReference type="Pfam" id="PF11467">
    <property type="entry name" value="LEDGF"/>
    <property type="match status" value="1"/>
</dbReference>
<evidence type="ECO:0000313" key="6">
    <source>
        <dbReference type="EMBL" id="JAI15862.1"/>
    </source>
</evidence>
<proteinExistence type="evidence at transcript level"/>
<comment type="similarity">
    <text evidence="2">Belongs to the HDGF family.</text>
</comment>
<dbReference type="Gene3D" id="2.30.30.140">
    <property type="match status" value="1"/>
</dbReference>
<dbReference type="CDD" id="cd05834">
    <property type="entry name" value="PWWP_HRP"/>
    <property type="match status" value="1"/>
</dbReference>
<feature type="non-terminal residue" evidence="6">
    <location>
        <position position="1"/>
    </location>
</feature>
<sequence length="393" mass="44917">KQFHIGDLVFAKVKGYPPWPAKITKIANKKYNVYFYGTGETANIKLEDLFHYTETREKFTTEKNLKRNNFREAVDQIEAALSGDDSAPLDLEILAQNSGSVHGSATSNLILDYDTRRQDMITSTENIAHSSDKKVVEVTSRSGRKIKPKRYIDGELETQTYKRKILLGDMLSKSRDARVEADEGFNVLTARCLATEKSLVQFHQKIKASLGLKNANMDECFSYLKKLSELEITPLMLKKNPNIVNSIKKLRRYIGNIKAWNMSEEEAIECEQKAEKIRTISDLVYKNFKRMFAVSPGKQFLEVFYEELTAFEIQTKNFPTCKLAGLVEEPATVQIENEITGNNEETREMHIENSTNRVEVDRKLIRCVDIYEPALITSEGDVTEANKENDEKV</sequence>
<dbReference type="Gene3D" id="1.20.930.10">
    <property type="entry name" value="Conserved domain common to transcription factors TFIIS, elongin A, CRSP70"/>
    <property type="match status" value="1"/>
</dbReference>
<organism evidence="6">
    <name type="scientific">Tabanus bromius</name>
    <name type="common">Band-eyed brown horse fly</name>
    <dbReference type="NCBI Taxonomy" id="304241"/>
    <lineage>
        <taxon>Eukaryota</taxon>
        <taxon>Metazoa</taxon>
        <taxon>Ecdysozoa</taxon>
        <taxon>Arthropoda</taxon>
        <taxon>Hexapoda</taxon>
        <taxon>Insecta</taxon>
        <taxon>Pterygota</taxon>
        <taxon>Neoptera</taxon>
        <taxon>Endopterygota</taxon>
        <taxon>Diptera</taxon>
        <taxon>Brachycera</taxon>
        <taxon>Tabanomorpha</taxon>
        <taxon>Tabanoidea</taxon>
        <taxon>Tabanidae</taxon>
        <taxon>Tabanus</taxon>
    </lineage>
</organism>
<dbReference type="EMBL" id="GDAI01001741">
    <property type="protein sequence ID" value="JAI15862.1"/>
    <property type="molecule type" value="mRNA"/>
</dbReference>
<dbReference type="GO" id="GO:0005634">
    <property type="term" value="C:nucleus"/>
    <property type="evidence" value="ECO:0007669"/>
    <property type="project" value="UniProtKB-SubCell"/>
</dbReference>
<evidence type="ECO:0000256" key="2">
    <source>
        <dbReference type="ARBA" id="ARBA00005309"/>
    </source>
</evidence>
<keyword evidence="4" id="KW-0539">Nucleus</keyword>
<evidence type="ECO:0000256" key="4">
    <source>
        <dbReference type="ARBA" id="ARBA00023242"/>
    </source>
</evidence>
<keyword evidence="3" id="KW-0175">Coiled coil</keyword>
<reference evidence="6" key="1">
    <citation type="journal article" date="2015" name="Insect Biochem. Mol. Biol.">
        <title>An insight into the sialome of the horse fly, Tabanus bromius.</title>
        <authorList>
            <person name="Ribeiro J.M."/>
            <person name="Kazimirova M."/>
            <person name="Takac P."/>
            <person name="Andersen J.F."/>
            <person name="Francischetti I.M."/>
        </authorList>
    </citation>
    <scope>NUCLEOTIDE SEQUENCE</scope>
</reference>
<dbReference type="InterPro" id="IPR021567">
    <property type="entry name" value="LEDGF_IBD"/>
</dbReference>
<dbReference type="InterPro" id="IPR000313">
    <property type="entry name" value="PWWP_dom"/>
</dbReference>
<feature type="domain" description="PWWP" evidence="5">
    <location>
        <begin position="5"/>
        <end position="55"/>
    </location>
</feature>
<dbReference type="PANTHER" id="PTHR12550:SF70">
    <property type="entry name" value="JIL-1 ANCHORING AND STABILIZING PROTEIN, ISOFORM A"/>
    <property type="match status" value="1"/>
</dbReference>
<evidence type="ECO:0000259" key="5">
    <source>
        <dbReference type="PROSITE" id="PS50812"/>
    </source>
</evidence>
<evidence type="ECO:0000256" key="1">
    <source>
        <dbReference type="ARBA" id="ARBA00004123"/>
    </source>
</evidence>
<dbReference type="Pfam" id="PF00855">
    <property type="entry name" value="PWWP"/>
    <property type="match status" value="1"/>
</dbReference>
<name>A0A0K8TN97_TABBR</name>
<comment type="subcellular location">
    <subcellularLocation>
        <location evidence="1">Nucleus</location>
    </subcellularLocation>
</comment>
<dbReference type="SUPFAM" id="SSF63748">
    <property type="entry name" value="Tudor/PWWP/MBT"/>
    <property type="match status" value="1"/>
</dbReference>
<accession>A0A0K8TN97</accession>
<dbReference type="SMART" id="SM00293">
    <property type="entry name" value="PWWP"/>
    <property type="match status" value="1"/>
</dbReference>
<dbReference type="AlphaFoldDB" id="A0A0K8TN97"/>